<evidence type="ECO:0000256" key="4">
    <source>
        <dbReference type="SAM" id="SignalP"/>
    </source>
</evidence>
<dbReference type="OrthoDB" id="862900at2"/>
<feature type="chain" id="PRO_5019497545" description="Outer membrane porin, OprD family" evidence="4">
    <location>
        <begin position="18"/>
        <end position="456"/>
    </location>
</feature>
<evidence type="ECO:0000313" key="5">
    <source>
        <dbReference type="EMBL" id="GCD78125.1"/>
    </source>
</evidence>
<comment type="similarity">
    <text evidence="1">Belongs to the outer membrane porin (Opr) (TC 1.B.25) family.</text>
</comment>
<evidence type="ECO:0000313" key="6">
    <source>
        <dbReference type="Proteomes" id="UP000286715"/>
    </source>
</evidence>
<dbReference type="Pfam" id="PF03573">
    <property type="entry name" value="OprD"/>
    <property type="match status" value="1"/>
</dbReference>
<evidence type="ECO:0008006" key="7">
    <source>
        <dbReference type="Google" id="ProtNLM"/>
    </source>
</evidence>
<dbReference type="PANTHER" id="PTHR34596:SF2">
    <property type="entry name" value="CHITOPORIN"/>
    <property type="match status" value="1"/>
</dbReference>
<comment type="caution">
    <text evidence="5">The sequence shown here is derived from an EMBL/GenBank/DDBJ whole genome shotgun (WGS) entry which is preliminary data.</text>
</comment>
<name>A0A401XM67_9FLAO</name>
<dbReference type="GO" id="GO:0015288">
    <property type="term" value="F:porin activity"/>
    <property type="evidence" value="ECO:0007669"/>
    <property type="project" value="TreeGrafter"/>
</dbReference>
<evidence type="ECO:0000256" key="2">
    <source>
        <dbReference type="ARBA" id="ARBA00022448"/>
    </source>
</evidence>
<dbReference type="Gene3D" id="2.40.160.10">
    <property type="entry name" value="Porin"/>
    <property type="match status" value="1"/>
</dbReference>
<keyword evidence="3 4" id="KW-0732">Signal</keyword>
<organism evidence="5 6">
    <name type="scientific">Thermaurantimonas aggregans</name>
    <dbReference type="NCBI Taxonomy" id="2173829"/>
    <lineage>
        <taxon>Bacteria</taxon>
        <taxon>Pseudomonadati</taxon>
        <taxon>Bacteroidota</taxon>
        <taxon>Flavobacteriia</taxon>
        <taxon>Flavobacteriales</taxon>
        <taxon>Schleiferiaceae</taxon>
        <taxon>Thermaurantimonas</taxon>
    </lineage>
</organism>
<dbReference type="RefSeq" id="WP_124398185.1">
    <property type="nucleotide sequence ID" value="NZ_BHZE01000016.1"/>
</dbReference>
<dbReference type="PANTHER" id="PTHR34596">
    <property type="entry name" value="CHITOPORIN"/>
    <property type="match status" value="1"/>
</dbReference>
<gene>
    <name evidence="5" type="ORF">JCM31826_16070</name>
</gene>
<proteinExistence type="inferred from homology"/>
<dbReference type="InterPro" id="IPR005318">
    <property type="entry name" value="OM_porin_bac"/>
</dbReference>
<dbReference type="Proteomes" id="UP000286715">
    <property type="component" value="Unassembled WGS sequence"/>
</dbReference>
<keyword evidence="2" id="KW-0813">Transport</keyword>
<evidence type="ECO:0000256" key="3">
    <source>
        <dbReference type="ARBA" id="ARBA00022729"/>
    </source>
</evidence>
<dbReference type="EMBL" id="BHZE01000016">
    <property type="protein sequence ID" value="GCD78125.1"/>
    <property type="molecule type" value="Genomic_DNA"/>
</dbReference>
<keyword evidence="6" id="KW-1185">Reference proteome</keyword>
<dbReference type="AlphaFoldDB" id="A0A401XM67"/>
<reference evidence="5 6" key="1">
    <citation type="submission" date="2018-11" db="EMBL/GenBank/DDBJ databases">
        <title>Schleiferia aggregans sp. nov., a moderately thermophilic heterotrophic bacterium isolated from microbial mats at a terrestrial hot spring.</title>
        <authorList>
            <person name="Iino T."/>
            <person name="Ohkuma M."/>
            <person name="Haruta S."/>
        </authorList>
    </citation>
    <scope>NUCLEOTIDE SEQUENCE [LARGE SCALE GENOMIC DNA]</scope>
    <source>
        <strain evidence="5 6">LA</strain>
    </source>
</reference>
<dbReference type="InterPro" id="IPR023614">
    <property type="entry name" value="Porin_dom_sf"/>
</dbReference>
<dbReference type="GO" id="GO:0016020">
    <property type="term" value="C:membrane"/>
    <property type="evidence" value="ECO:0007669"/>
    <property type="project" value="InterPro"/>
</dbReference>
<accession>A0A401XM67</accession>
<protein>
    <recommendedName>
        <fullName evidence="7">Outer membrane porin, OprD family</fullName>
    </recommendedName>
</protein>
<sequence>MVGKFLFLVLSVSYAFAGTVDTTQSSLQNFFKRGKMSGHMRNYFMATNNYGPLTDYYSLAVGAGIGYQMPEFKGFSTGFSGFFLFNVWSNDLGSIDTLGKGRSRYELGNFDFQDPGNRNNLERLESLFLKYRYRKTSLTIGRQNLLTPFINPQDGRMRPSLQDAFWLDVQELKWLEFRAGYIYGMSPRSTVNWFTVGKSIGVYPVGKGVDGNPSGYRNSVESKYVFLGNLQIKPFNSLKINYWFYHVDNVFNLHFVQTDLNYPFSSDRASVIAGLQYGIQSSSGNGGNSNQAKAYLLPGHSSGFISSRLGMRWLNKTFSLNYTHIFDRDRFLFPREWGIEPFYTFMARERNEGSANTHAFTFRSEYQLNNTLRTGAAFGYFLMPDVLNFRQNKNGMPSFNQLNLFLNYSFKGYLNGLNLQALYVYKGLAGETYNDLQYVFNRVMMSNYNLIVNYSL</sequence>
<evidence type="ECO:0000256" key="1">
    <source>
        <dbReference type="ARBA" id="ARBA00009075"/>
    </source>
</evidence>
<feature type="signal peptide" evidence="4">
    <location>
        <begin position="1"/>
        <end position="17"/>
    </location>
</feature>